<dbReference type="AlphaFoldDB" id="A0A1M6T174"/>
<accession>A0A1M6T174</accession>
<dbReference type="GO" id="GO:0046872">
    <property type="term" value="F:metal ion binding"/>
    <property type="evidence" value="ECO:0007669"/>
    <property type="project" value="UniProtKB-KW"/>
</dbReference>
<evidence type="ECO:0000256" key="2">
    <source>
        <dbReference type="ARBA" id="ARBA00022723"/>
    </source>
</evidence>
<dbReference type="InterPro" id="IPR005925">
    <property type="entry name" value="Agmatinase-rel"/>
</dbReference>
<evidence type="ECO:0000313" key="6">
    <source>
        <dbReference type="Proteomes" id="UP000184395"/>
    </source>
</evidence>
<dbReference type="Gene3D" id="3.40.800.10">
    <property type="entry name" value="Ureohydrolase domain"/>
    <property type="match status" value="1"/>
</dbReference>
<sequence length="321" mass="34599">MSESPSASFLDSGVVPRFAEPATFMRAPYTRSLEGVDIALAGVPYDLGCTNRNGPRQGPAQVREMSRLIRKINPYSGICPFDLANVADIGDAPVNPLDNNWSLDAITAFYAQLREKNIAVVSCGGDHTVTYPILRGLAPKNQPIGVIHFDAHSDTLDELYGSKINHGTVFRRGVEDGIIDPHRVIQIGLRGTRFSESDVQYAYDSGMAVVTMDDYERMGRDAVIKQMLETVAGGPVYITFDIDGLDPVYAIGTGAPEPGGLSMRDVQVIIRASQGLNIFGGDVCEVAPPLDPSGHTALNAANLMFEILCVTADARARSRAK</sequence>
<evidence type="ECO:0000313" key="5">
    <source>
        <dbReference type="EMBL" id="SHK50735.1"/>
    </source>
</evidence>
<feature type="binding site" evidence="4">
    <location>
        <position position="154"/>
    </location>
    <ligand>
        <name>Mn(2+)</name>
        <dbReference type="ChEBI" id="CHEBI:29035"/>
        <label>1</label>
    </ligand>
</feature>
<feature type="binding site" evidence="4">
    <location>
        <position position="152"/>
    </location>
    <ligand>
        <name>Mn(2+)</name>
        <dbReference type="ChEBI" id="CHEBI:29035"/>
        <label>1</label>
    </ligand>
</feature>
<dbReference type="Pfam" id="PF00491">
    <property type="entry name" value="Arginase"/>
    <property type="match status" value="1"/>
</dbReference>
<evidence type="ECO:0000256" key="3">
    <source>
        <dbReference type="ARBA" id="ARBA00022801"/>
    </source>
</evidence>
<keyword evidence="4" id="KW-0464">Manganese</keyword>
<organism evidence="5 6">
    <name type="scientific">Paraburkholderia terricola</name>
    <dbReference type="NCBI Taxonomy" id="169427"/>
    <lineage>
        <taxon>Bacteria</taxon>
        <taxon>Pseudomonadati</taxon>
        <taxon>Pseudomonadota</taxon>
        <taxon>Betaproteobacteria</taxon>
        <taxon>Burkholderiales</taxon>
        <taxon>Burkholderiaceae</taxon>
        <taxon>Paraburkholderia</taxon>
    </lineage>
</organism>
<feature type="binding site" evidence="4">
    <location>
        <position position="241"/>
    </location>
    <ligand>
        <name>Mn(2+)</name>
        <dbReference type="ChEBI" id="CHEBI:29035"/>
        <label>1</label>
    </ligand>
</feature>
<dbReference type="EMBL" id="FRAB01000025">
    <property type="protein sequence ID" value="SHK50735.1"/>
    <property type="molecule type" value="Genomic_DNA"/>
</dbReference>
<dbReference type="PIRSF" id="PIRSF036979">
    <property type="entry name" value="Arginase"/>
    <property type="match status" value="1"/>
</dbReference>
<dbReference type="CDD" id="cd11592">
    <property type="entry name" value="Agmatinase_PAH"/>
    <property type="match status" value="1"/>
</dbReference>
<dbReference type="STRING" id="169427.SAMN05192548_102510"/>
<gene>
    <name evidence="5" type="ORF">SAMN05192548_102510</name>
</gene>
<protein>
    <submittedName>
        <fullName evidence="5">Agmatinase</fullName>
    </submittedName>
</protein>
<dbReference type="GO" id="GO:0008783">
    <property type="term" value="F:agmatinase activity"/>
    <property type="evidence" value="ECO:0007669"/>
    <property type="project" value="TreeGrafter"/>
</dbReference>
<dbReference type="SUPFAM" id="SSF52768">
    <property type="entry name" value="Arginase/deacetylase"/>
    <property type="match status" value="1"/>
</dbReference>
<keyword evidence="3" id="KW-0378">Hydrolase</keyword>
<dbReference type="GO" id="GO:0033389">
    <property type="term" value="P:putrescine biosynthetic process from arginine, via agmatine"/>
    <property type="evidence" value="ECO:0007669"/>
    <property type="project" value="TreeGrafter"/>
</dbReference>
<name>A0A1M6T174_9BURK</name>
<dbReference type="RefSeq" id="WP_073430573.1">
    <property type="nucleotide sequence ID" value="NZ_CADFGY010000027.1"/>
</dbReference>
<dbReference type="PANTHER" id="PTHR11358">
    <property type="entry name" value="ARGINASE/AGMATINASE"/>
    <property type="match status" value="1"/>
</dbReference>
<keyword evidence="2 4" id="KW-0479">Metal-binding</keyword>
<dbReference type="OrthoDB" id="9789727at2"/>
<feature type="binding site" evidence="4">
    <location>
        <position position="243"/>
    </location>
    <ligand>
        <name>Mn(2+)</name>
        <dbReference type="ChEBI" id="CHEBI:29035"/>
        <label>1</label>
    </ligand>
</feature>
<dbReference type="PROSITE" id="PS51409">
    <property type="entry name" value="ARGINASE_2"/>
    <property type="match status" value="1"/>
</dbReference>
<comment type="cofactor">
    <cofactor evidence="4">
        <name>Mn(2+)</name>
        <dbReference type="ChEBI" id="CHEBI:29035"/>
    </cofactor>
    <text evidence="4">Binds 2 manganese ions per subunit.</text>
</comment>
<dbReference type="PRINTS" id="PR00116">
    <property type="entry name" value="ARGINASE"/>
</dbReference>
<feature type="binding site" evidence="4">
    <location>
        <position position="150"/>
    </location>
    <ligand>
        <name>Mn(2+)</name>
        <dbReference type="ChEBI" id="CHEBI:29035"/>
        <label>1</label>
    </ligand>
</feature>
<dbReference type="PANTHER" id="PTHR11358:SF26">
    <property type="entry name" value="GUANIDINO ACID HYDROLASE, MITOCHONDRIAL"/>
    <property type="match status" value="1"/>
</dbReference>
<evidence type="ECO:0000256" key="4">
    <source>
        <dbReference type="PIRSR" id="PIRSR036979-1"/>
    </source>
</evidence>
<proteinExistence type="inferred from homology"/>
<comment type="similarity">
    <text evidence="1">Belongs to the arginase family. Agmatinase subfamily.</text>
</comment>
<reference evidence="5 6" key="1">
    <citation type="submission" date="2016-11" db="EMBL/GenBank/DDBJ databases">
        <authorList>
            <person name="Jaros S."/>
            <person name="Januszkiewicz K."/>
            <person name="Wedrychowicz H."/>
        </authorList>
    </citation>
    <scope>NUCLEOTIDE SEQUENCE [LARGE SCALE GENOMIC DNA]</scope>
    <source>
        <strain evidence="5 6">LMG 20594</strain>
    </source>
</reference>
<dbReference type="NCBIfam" id="TIGR01230">
    <property type="entry name" value="agmatinase"/>
    <property type="match status" value="1"/>
</dbReference>
<evidence type="ECO:0000256" key="1">
    <source>
        <dbReference type="ARBA" id="ARBA00009227"/>
    </source>
</evidence>
<dbReference type="Proteomes" id="UP000184395">
    <property type="component" value="Unassembled WGS sequence"/>
</dbReference>
<dbReference type="InterPro" id="IPR006035">
    <property type="entry name" value="Ureohydrolase"/>
</dbReference>
<feature type="binding site" evidence="4">
    <location>
        <position position="127"/>
    </location>
    <ligand>
        <name>Mn(2+)</name>
        <dbReference type="ChEBI" id="CHEBI:29035"/>
        <label>1</label>
    </ligand>
</feature>
<dbReference type="InterPro" id="IPR023696">
    <property type="entry name" value="Ureohydrolase_dom_sf"/>
</dbReference>